<reference evidence="3" key="1">
    <citation type="submission" date="2014-09" db="EMBL/GenBank/DDBJ databases">
        <title>Draft genome sequence of an oleaginous Mucoromycotina fungus Mucor ambiguus NBRC6742.</title>
        <authorList>
            <person name="Takeda I."/>
            <person name="Yamane N."/>
            <person name="Morita T."/>
            <person name="Tamano K."/>
            <person name="Machida M."/>
            <person name="Baker S."/>
            <person name="Koike H."/>
        </authorList>
    </citation>
    <scope>NUCLEOTIDE SEQUENCE</scope>
    <source>
        <strain evidence="3">NBRC 6742</strain>
    </source>
</reference>
<dbReference type="InterPro" id="IPR029063">
    <property type="entry name" value="SAM-dependent_MTases_sf"/>
</dbReference>
<dbReference type="Pfam" id="PF08241">
    <property type="entry name" value="Methyltransf_11"/>
    <property type="match status" value="1"/>
</dbReference>
<feature type="compositionally biased region" description="Basic and acidic residues" evidence="1">
    <location>
        <begin position="228"/>
        <end position="243"/>
    </location>
</feature>
<gene>
    <name evidence="3" type="ORF">MAM1_0080d04509</name>
</gene>
<evidence type="ECO:0000256" key="1">
    <source>
        <dbReference type="SAM" id="MobiDB-lite"/>
    </source>
</evidence>
<protein>
    <recommendedName>
        <fullName evidence="2">Methyltransferase type 11 domain-containing protein</fullName>
    </recommendedName>
</protein>
<dbReference type="OrthoDB" id="10017101at2759"/>
<feature type="compositionally biased region" description="Basic residues" evidence="1">
    <location>
        <begin position="217"/>
        <end position="227"/>
    </location>
</feature>
<sequence>MANVDKIKYILNEPFTDFLKNLLHEKFYSGSSDKVVQLLEVGCGPGDFALILKDTLKDKINITAIDPSDDIEQALNKSTGSDVRFLKEDIFTFKPDQQFDLVLFSKSLHHCNPVDQALKNAHTLLAENGVLIAEEIQFEAINNDDVTWFLNRIDLVRAGGHFVSLEERLKTAGPTQKPMITRILDSSLPISQRWFKPHTHGSASEQGHVHGEEHQYHHQAHEHHHQHEKLSDEEQKRLDREDPDKIASSNAICIAIDAQFGKENIQLDFVPFFYQFFVHFGIKSDEVCQAILREALKQEQIAIKENKLHPFGLNIIATKKN</sequence>
<dbReference type="CDD" id="cd02440">
    <property type="entry name" value="AdoMet_MTases"/>
    <property type="match status" value="1"/>
</dbReference>
<feature type="region of interest" description="Disordered" evidence="1">
    <location>
        <begin position="214"/>
        <end position="243"/>
    </location>
</feature>
<feature type="domain" description="Methyltransferase type 11" evidence="2">
    <location>
        <begin position="39"/>
        <end position="132"/>
    </location>
</feature>
<keyword evidence="4" id="KW-1185">Reference proteome</keyword>
<organism evidence="3">
    <name type="scientific">Mucor ambiguus</name>
    <dbReference type="NCBI Taxonomy" id="91626"/>
    <lineage>
        <taxon>Eukaryota</taxon>
        <taxon>Fungi</taxon>
        <taxon>Fungi incertae sedis</taxon>
        <taxon>Mucoromycota</taxon>
        <taxon>Mucoromycotina</taxon>
        <taxon>Mucoromycetes</taxon>
        <taxon>Mucorales</taxon>
        <taxon>Mucorineae</taxon>
        <taxon>Mucoraceae</taxon>
        <taxon>Mucor</taxon>
    </lineage>
</organism>
<dbReference type="AlphaFoldDB" id="A0A0C9LUH6"/>
<dbReference type="Gene3D" id="3.40.50.150">
    <property type="entry name" value="Vaccinia Virus protein VP39"/>
    <property type="match status" value="1"/>
</dbReference>
<evidence type="ECO:0000259" key="2">
    <source>
        <dbReference type="Pfam" id="PF08241"/>
    </source>
</evidence>
<dbReference type="PANTHER" id="PTHR43861">
    <property type="entry name" value="TRANS-ACONITATE 2-METHYLTRANSFERASE-RELATED"/>
    <property type="match status" value="1"/>
</dbReference>
<evidence type="ECO:0000313" key="4">
    <source>
        <dbReference type="Proteomes" id="UP000053815"/>
    </source>
</evidence>
<accession>A0A0C9LUH6</accession>
<dbReference type="SUPFAM" id="SSF53335">
    <property type="entry name" value="S-adenosyl-L-methionine-dependent methyltransferases"/>
    <property type="match status" value="1"/>
</dbReference>
<dbReference type="Proteomes" id="UP000053815">
    <property type="component" value="Unassembled WGS sequence"/>
</dbReference>
<evidence type="ECO:0000313" key="3">
    <source>
        <dbReference type="EMBL" id="GAN05040.1"/>
    </source>
</evidence>
<dbReference type="InterPro" id="IPR013216">
    <property type="entry name" value="Methyltransf_11"/>
</dbReference>
<dbReference type="GO" id="GO:0008757">
    <property type="term" value="F:S-adenosylmethionine-dependent methyltransferase activity"/>
    <property type="evidence" value="ECO:0007669"/>
    <property type="project" value="InterPro"/>
</dbReference>
<dbReference type="EMBL" id="DF836369">
    <property type="protein sequence ID" value="GAN05040.1"/>
    <property type="molecule type" value="Genomic_DNA"/>
</dbReference>
<proteinExistence type="predicted"/>
<name>A0A0C9LUH6_9FUNG</name>